<evidence type="ECO:0000313" key="2">
    <source>
        <dbReference type="EMBL" id="GBQ85989.1"/>
    </source>
</evidence>
<gene>
    <name evidence="2" type="ORF">AA14337_3214</name>
</gene>
<accession>A0ABQ0Q0B6</accession>
<dbReference type="Proteomes" id="UP001065047">
    <property type="component" value="Unassembled WGS sequence"/>
</dbReference>
<evidence type="ECO:0000313" key="3">
    <source>
        <dbReference type="Proteomes" id="UP001065047"/>
    </source>
</evidence>
<sequence>MSKVLTPSDMLGALDELSRDQSVSPEIKKEIANIFSAMDSTMSMAGDLLERALGVDCSPPDMCIDVNSYSNGFLGATVAVYPRTSEDPIPEALSMIDPEGDWEPREAPSFCPEP</sequence>
<proteinExistence type="predicted"/>
<name>A0ABQ0Q0B6_9PROT</name>
<protein>
    <submittedName>
        <fullName evidence="2">Uncharacterized protein</fullName>
    </submittedName>
</protein>
<feature type="region of interest" description="Disordered" evidence="1">
    <location>
        <begin position="94"/>
        <end position="114"/>
    </location>
</feature>
<keyword evidence="3" id="KW-1185">Reference proteome</keyword>
<dbReference type="GeneID" id="29557827"/>
<reference evidence="2" key="1">
    <citation type="submission" date="2013-04" db="EMBL/GenBank/DDBJ databases">
        <title>The genome sequencing project of 58 acetic acid bacteria.</title>
        <authorList>
            <person name="Okamoto-Kainuma A."/>
            <person name="Ishikawa M."/>
            <person name="Umino S."/>
            <person name="Koizumi Y."/>
            <person name="Shiwa Y."/>
            <person name="Yoshikawa H."/>
            <person name="Matsutani M."/>
            <person name="Matsushita K."/>
        </authorList>
    </citation>
    <scope>NUCLEOTIDE SEQUENCE</scope>
    <source>
        <strain evidence="2">DSM 14337</strain>
    </source>
</reference>
<evidence type="ECO:0000256" key="1">
    <source>
        <dbReference type="SAM" id="MobiDB-lite"/>
    </source>
</evidence>
<dbReference type="EMBL" id="BAPF01000056">
    <property type="protein sequence ID" value="GBQ85989.1"/>
    <property type="molecule type" value="Genomic_DNA"/>
</dbReference>
<dbReference type="RefSeq" id="WP_156477052.1">
    <property type="nucleotide sequence ID" value="NZ_BAPF01000056.1"/>
</dbReference>
<comment type="caution">
    <text evidence="2">The sequence shown here is derived from an EMBL/GenBank/DDBJ whole genome shotgun (WGS) entry which is preliminary data.</text>
</comment>
<organism evidence="2 3">
    <name type="scientific">Acetobacter malorum DSM 14337</name>
    <dbReference type="NCBI Taxonomy" id="1307910"/>
    <lineage>
        <taxon>Bacteria</taxon>
        <taxon>Pseudomonadati</taxon>
        <taxon>Pseudomonadota</taxon>
        <taxon>Alphaproteobacteria</taxon>
        <taxon>Acetobacterales</taxon>
        <taxon>Acetobacteraceae</taxon>
        <taxon>Acetobacter</taxon>
    </lineage>
</organism>